<dbReference type="EMBL" id="CM047589">
    <property type="protein sequence ID" value="KAI9919902.1"/>
    <property type="molecule type" value="Genomic_DNA"/>
</dbReference>
<organism evidence="1 2">
    <name type="scientific">Peronosclerospora sorghi</name>
    <dbReference type="NCBI Taxonomy" id="230839"/>
    <lineage>
        <taxon>Eukaryota</taxon>
        <taxon>Sar</taxon>
        <taxon>Stramenopiles</taxon>
        <taxon>Oomycota</taxon>
        <taxon>Peronosporomycetes</taxon>
        <taxon>Peronosporales</taxon>
        <taxon>Peronosporaceae</taxon>
        <taxon>Peronosclerospora</taxon>
    </lineage>
</organism>
<proteinExistence type="predicted"/>
<reference evidence="1 2" key="1">
    <citation type="journal article" date="2022" name="bioRxiv">
        <title>The genome of the oomycete Peronosclerospora sorghi, a cosmopolitan pathogen of maize and sorghum, is inflated with dispersed pseudogenes.</title>
        <authorList>
            <person name="Fletcher K."/>
            <person name="Martin F."/>
            <person name="Isakeit T."/>
            <person name="Cavanaugh K."/>
            <person name="Magill C."/>
            <person name="Michelmore R."/>
        </authorList>
    </citation>
    <scope>NUCLEOTIDE SEQUENCE [LARGE SCALE GENOMIC DNA]</scope>
    <source>
        <strain evidence="1">P6</strain>
    </source>
</reference>
<dbReference type="Proteomes" id="UP001163321">
    <property type="component" value="Chromosome 10"/>
</dbReference>
<protein>
    <submittedName>
        <fullName evidence="1">Uncharacterized protein</fullName>
    </submittedName>
</protein>
<gene>
    <name evidence="1" type="ORF">PsorP6_015735</name>
</gene>
<sequence length="183" mass="19957">MAKVPDPTYYSVLDVDTNASASEIVQAYRSKARTCHPDKNPRVEPAQFQAITEAYHVLADPATRRLYDQYGPALKPPCLGETVVQLTPLLVSFTTGFVGASVCVSSHVVHAMTLFGWQLGLTGLVSWYHAKRTDKTFVQPTRDVTSVSDYVTITFTGLVMGNVSGWAATSVVLLCKAMLRGRS</sequence>
<name>A0ACC0WNE2_9STRA</name>
<keyword evidence="2" id="KW-1185">Reference proteome</keyword>
<comment type="caution">
    <text evidence="1">The sequence shown here is derived from an EMBL/GenBank/DDBJ whole genome shotgun (WGS) entry which is preliminary data.</text>
</comment>
<evidence type="ECO:0000313" key="2">
    <source>
        <dbReference type="Proteomes" id="UP001163321"/>
    </source>
</evidence>
<accession>A0ACC0WNE2</accession>
<evidence type="ECO:0000313" key="1">
    <source>
        <dbReference type="EMBL" id="KAI9919902.1"/>
    </source>
</evidence>